<keyword evidence="2" id="KW-1185">Reference proteome</keyword>
<dbReference type="KEGG" id="ache:ACHE_80605S"/>
<dbReference type="AlphaFoldDB" id="A0A7R7ZS29"/>
<protein>
    <submittedName>
        <fullName evidence="1">Uncharacterized protein</fullName>
    </submittedName>
</protein>
<reference evidence="1" key="1">
    <citation type="submission" date="2021-01" db="EMBL/GenBank/DDBJ databases">
        <authorList>
            <consortium name="Aspergillus chevalieri M1 genome sequencing consortium"/>
            <person name="Kazuki M."/>
            <person name="Futagami T."/>
        </authorList>
    </citation>
    <scope>NUCLEOTIDE SEQUENCE</scope>
    <source>
        <strain evidence="1">M1</strain>
    </source>
</reference>
<dbReference type="GeneID" id="66987054"/>
<sequence length="226" mass="25960">MDASTPWMNCAHWLENQFKYDPLVLGPLERYSMGRFTCLSLWQGAKKDMKSDRGPCDYPPLYEAQLLLRAPRKWAVYKQKTSTDSIICKPLITFCQEAWNNPVLYLLRQSLMLIVASWDKLSEVPCLIEFSSKGKKAHEKAIESTEIVWNVLASFRWGALLPIDGMIGPEDYDQAIGNSHFLKNVFVSLARDKEEKEFFERSGRPKSLGFGRFRISRLSLVAQADK</sequence>
<evidence type="ECO:0000313" key="1">
    <source>
        <dbReference type="EMBL" id="BCR92705.1"/>
    </source>
</evidence>
<gene>
    <name evidence="1" type="ORF">ACHE_80605S</name>
</gene>
<proteinExistence type="predicted"/>
<accession>A0A7R7ZS29</accession>
<dbReference type="Proteomes" id="UP000637239">
    <property type="component" value="Chromosome 8"/>
</dbReference>
<dbReference type="RefSeq" id="XP_043141218.1">
    <property type="nucleotide sequence ID" value="XM_043283994.1"/>
</dbReference>
<reference evidence="1" key="2">
    <citation type="submission" date="2021-02" db="EMBL/GenBank/DDBJ databases">
        <title>Aspergillus chevalieri M1 genome sequence.</title>
        <authorList>
            <person name="Kadooka C."/>
            <person name="Mori K."/>
            <person name="Futagami T."/>
        </authorList>
    </citation>
    <scope>NUCLEOTIDE SEQUENCE</scope>
    <source>
        <strain evidence="1">M1</strain>
    </source>
</reference>
<evidence type="ECO:0000313" key="2">
    <source>
        <dbReference type="Proteomes" id="UP000637239"/>
    </source>
</evidence>
<organism evidence="1 2">
    <name type="scientific">Aspergillus chevalieri</name>
    <name type="common">Eurotium chevalieri</name>
    <dbReference type="NCBI Taxonomy" id="182096"/>
    <lineage>
        <taxon>Eukaryota</taxon>
        <taxon>Fungi</taxon>
        <taxon>Dikarya</taxon>
        <taxon>Ascomycota</taxon>
        <taxon>Pezizomycotina</taxon>
        <taxon>Eurotiomycetes</taxon>
        <taxon>Eurotiomycetidae</taxon>
        <taxon>Eurotiales</taxon>
        <taxon>Aspergillaceae</taxon>
        <taxon>Aspergillus</taxon>
        <taxon>Aspergillus subgen. Aspergillus</taxon>
    </lineage>
</organism>
<name>A0A7R7ZS29_ASPCH</name>
<dbReference type="EMBL" id="AP024423">
    <property type="protein sequence ID" value="BCR92705.1"/>
    <property type="molecule type" value="Genomic_DNA"/>
</dbReference>